<evidence type="ECO:0000313" key="1">
    <source>
        <dbReference type="EMBL" id="MBX62507.1"/>
    </source>
</evidence>
<reference evidence="1" key="1">
    <citation type="submission" date="2018-02" db="EMBL/GenBank/DDBJ databases">
        <title>Rhizophora mucronata_Transcriptome.</title>
        <authorList>
            <person name="Meera S.P."/>
            <person name="Sreeshan A."/>
            <person name="Augustine A."/>
        </authorList>
    </citation>
    <scope>NUCLEOTIDE SEQUENCE</scope>
    <source>
        <tissue evidence="1">Leaf</tissue>
    </source>
</reference>
<accession>A0A2P2Q696</accession>
<dbReference type="AlphaFoldDB" id="A0A2P2Q696"/>
<name>A0A2P2Q696_RHIMU</name>
<proteinExistence type="predicted"/>
<sequence length="44" mass="4989">MERTIYMIGTWFCLVCYIANSCSTRQYVGIYALANSQLPPSPLL</sequence>
<protein>
    <submittedName>
        <fullName evidence="1">Uncharacterized protein</fullName>
    </submittedName>
</protein>
<dbReference type="EMBL" id="GGEC01082023">
    <property type="protein sequence ID" value="MBX62507.1"/>
    <property type="molecule type" value="Transcribed_RNA"/>
</dbReference>
<organism evidence="1">
    <name type="scientific">Rhizophora mucronata</name>
    <name type="common">Asiatic mangrove</name>
    <dbReference type="NCBI Taxonomy" id="61149"/>
    <lineage>
        <taxon>Eukaryota</taxon>
        <taxon>Viridiplantae</taxon>
        <taxon>Streptophyta</taxon>
        <taxon>Embryophyta</taxon>
        <taxon>Tracheophyta</taxon>
        <taxon>Spermatophyta</taxon>
        <taxon>Magnoliopsida</taxon>
        <taxon>eudicotyledons</taxon>
        <taxon>Gunneridae</taxon>
        <taxon>Pentapetalae</taxon>
        <taxon>rosids</taxon>
        <taxon>fabids</taxon>
        <taxon>Malpighiales</taxon>
        <taxon>Rhizophoraceae</taxon>
        <taxon>Rhizophora</taxon>
    </lineage>
</organism>